<organism evidence="1 2">
    <name type="scientific">Orbilia oligospora</name>
    <name type="common">Nematode-trapping fungus</name>
    <name type="synonym">Arthrobotrys oligospora</name>
    <dbReference type="NCBI Taxonomy" id="2813651"/>
    <lineage>
        <taxon>Eukaryota</taxon>
        <taxon>Fungi</taxon>
        <taxon>Dikarya</taxon>
        <taxon>Ascomycota</taxon>
        <taxon>Pezizomycotina</taxon>
        <taxon>Orbiliomycetes</taxon>
        <taxon>Orbiliales</taxon>
        <taxon>Orbiliaceae</taxon>
        <taxon>Orbilia</taxon>
    </lineage>
</organism>
<sequence>MNASPRFRQPGAEGGETSAESEERAASILFEMRGQITGAANISPTAHLAPMTPEQLLYDTYPCLACKAGNTGAEPPKRSKVIESLGKVSLVQAIGIFYLIQSKQEFVDKLSKYFDVDNHSVENMIEIVKAIESSPAWGDCSPDSPVAAFVPVLLNRWKRNRIDRPRYYQQKNGNTFV</sequence>
<dbReference type="AlphaFoldDB" id="A0A7C8PTT9"/>
<accession>A0A7C8PTT9</accession>
<reference evidence="1 2" key="1">
    <citation type="submission" date="2019-03" db="EMBL/GenBank/DDBJ databases">
        <title>Nematode-trapping fungi genome.</title>
        <authorList>
            <person name="Vidal-Diez De Ulzurrun G."/>
        </authorList>
    </citation>
    <scope>NUCLEOTIDE SEQUENCE [LARGE SCALE GENOMIC DNA]</scope>
    <source>
        <strain evidence="1 2">TWF154</strain>
    </source>
</reference>
<dbReference type="EMBL" id="SOZJ01000002">
    <property type="protein sequence ID" value="TGJ71108.1"/>
    <property type="molecule type" value="Genomic_DNA"/>
</dbReference>
<evidence type="ECO:0000313" key="2">
    <source>
        <dbReference type="Proteomes" id="UP000297595"/>
    </source>
</evidence>
<comment type="caution">
    <text evidence="1">The sequence shown here is derived from an EMBL/GenBank/DDBJ whole genome shotgun (WGS) entry which is preliminary data.</text>
</comment>
<proteinExistence type="predicted"/>
<gene>
    <name evidence="1" type="ORF">EYR41_003100</name>
</gene>
<dbReference type="Proteomes" id="UP000297595">
    <property type="component" value="Unassembled WGS sequence"/>
</dbReference>
<name>A0A7C8PTT9_ORBOL</name>
<evidence type="ECO:0000313" key="1">
    <source>
        <dbReference type="EMBL" id="TGJ71108.1"/>
    </source>
</evidence>
<protein>
    <submittedName>
        <fullName evidence="1">Uncharacterized protein</fullName>
    </submittedName>
</protein>